<gene>
    <name evidence="1" type="ORF">Kimel_243</name>
</gene>
<protein>
    <submittedName>
        <fullName evidence="1">Long tail fiber, distal part</fullName>
    </submittedName>
</protein>
<evidence type="ECO:0000313" key="2">
    <source>
        <dbReference type="Proteomes" id="UP000464323"/>
    </source>
</evidence>
<organism evidence="1 2">
    <name type="scientific">Acinetobacter phage vB_AbaM_Kimel</name>
    <dbReference type="NCBI Taxonomy" id="2686303"/>
    <lineage>
        <taxon>Viruses</taxon>
        <taxon>Duplodnaviria</taxon>
        <taxon>Heunggongvirae</taxon>
        <taxon>Uroviricota</taxon>
        <taxon>Caudoviricetes</taxon>
        <taxon>Pantevenvirales</taxon>
        <taxon>Straboviridae</taxon>
        <taxon>Twarogvirinae</taxon>
        <taxon>Lazarusvirus</taxon>
        <taxon>Lazarusvirus kimel</taxon>
    </lineage>
</organism>
<dbReference type="Proteomes" id="UP000464323">
    <property type="component" value="Segment"/>
</dbReference>
<sequence length="1376" mass="145150">MALDSNIGRIKFMRSKTAGAVPSPTLLDEGELAINLVDRTIFSKNGANTVELGFGKGGTVAGPINVTGGNAVTAAQFNGALNGNAATASRLLTGRKINNVVFDGTKDITIEDSTKLYKSDVLTSSGSSRVIRDAATIRAATIAKGAVVIHLPKRANSVNTMMKLCIQGFDYVAGRATQSNWSVDISGYNYTGAAWHSYQAISTSGPAPFDTVRWGQAGDHQVIILGEGGATPSSWSYYNISIEKIYLTNSTEAYDDPNDPIYMAIEADISNYVINATLPLEGVAMAKRLETGRTFTFTGDARGSLTFDGTANVSTALTINSATTGQAGLVKLNNTLTSTSVTEALTAAQGKVLQDTKVNRSGDTISGRLVVTQGITTPSISNDVTVPISFLGPTVNGSNAGGIRVRNLEVNGAYGEATRAFGIFSKDGIVTGDSMSYSTLAALGTGNNIPFKVKDTNVGTTYGFVPFLGGNVQSSSGYRNVVSIGAYRPGPQWDNSGMYMSMGGNDQYSTEAFLFKNGRTIENTNGPIILKGYADTAGNIDATSQMLSTGPEAGWRKLGTATIPQTGRNVTIQIFGGTGFNAGVPSQAHPTTIVLKSGNGNPASINMVVNVNQKANILSNGGWTPDIGASACFVKSTDPATPNDYDIYIHTAGYLYASVVVITGYQTSWTRSTSIVGNGVKPTGAVDAVVYRMLDSQAPSIYGSVVIGNIDTNANRVKNREYTKIEMVPPTHTGGTWRQVLNDTDMTAELLFKYGSVTPLKMDSKGVVRINNYLDVDSIRSSSSSINFATPTGASHSVLMGGLMVSDNFSDSGHIPSNGIYSKGLVEAPGGFFSGDVRSIKPNSAELPKGALGVFFSSREGMVGGTVGAPYVDLLTLNTYKDASGGNINALAFDKGTARIYHYQSAFNGASWGARNIIAYLTDNVASASKLQTAQLINGEAFDGTKEIKIYQKRAKLLTSGTDFNSLTQEGDYYCDQDAVVATMANRPNNWSFSLTVTNAAGVVQTLTNYAGVSMGVYVRGLYSGSWSPWRKLAYTDENVASATKLQTARSIGITGSGASGSVSFDGTDNAIIPLTVATQATATNNTTIATTAFVQNVNVAETGAAAYALRLKTPRTFQVTGGITTNAVAFDGQQNVVLTANAVDGSKVSGVVPEAIKAQTLAVTPQKNAKLVASWKGTILQSMTPTLTIVDANTLRVRLADDNPSNRLAVLRFNVKIGTVYHLAFSNTMLPINGTVTFVQTGLTWVEVDLNSPNHGLSGSGNGVNVMAITYSAYGCYFEGSISQIIGTTGPQDSQWAYVLKLNSPTTDATYNLSGSSQDAIWVADKDIWYLNPAQPVITAGAMISPDRLNFFAADTDAATRMRSNMVTAQIWDIV</sequence>
<dbReference type="InterPro" id="IPR054500">
    <property type="entry name" value="Phage_fiber_rpt"/>
</dbReference>
<accession>A0A6B9LQH4</accession>
<keyword evidence="2" id="KW-1185">Reference proteome</keyword>
<dbReference type="EMBL" id="MN732883">
    <property type="protein sequence ID" value="QHB48398.1"/>
    <property type="molecule type" value="Genomic_DNA"/>
</dbReference>
<reference evidence="1 2" key="1">
    <citation type="submission" date="2019-11" db="EMBL/GenBank/DDBJ databases">
        <authorList>
            <person name="Shneider M.M."/>
            <person name="Evseev P.V."/>
            <person name="Timoshina O.Y."/>
            <person name="Mikhailova Y.V."/>
            <person name="Shelenkov A.A."/>
            <person name="Yanushevich Y."/>
            <person name="Shagin D.A."/>
            <person name="Popova A.V."/>
            <person name="Miroshnikov K.A."/>
        </authorList>
    </citation>
    <scope>NUCLEOTIDE SEQUENCE [LARGE SCALE GENOMIC DNA]</scope>
</reference>
<dbReference type="CDD" id="cd19958">
    <property type="entry name" value="pyocin_knob"/>
    <property type="match status" value="1"/>
</dbReference>
<name>A0A6B9LQH4_9CAUD</name>
<proteinExistence type="predicted"/>
<dbReference type="Pfam" id="PF22337">
    <property type="entry name" value="Phage_fiber_rpt"/>
    <property type="match status" value="1"/>
</dbReference>
<evidence type="ECO:0000313" key="1">
    <source>
        <dbReference type="EMBL" id="QHB48398.1"/>
    </source>
</evidence>